<dbReference type="CDD" id="cd10936">
    <property type="entry name" value="CE4_DAC2"/>
    <property type="match status" value="1"/>
</dbReference>
<name>A0A1G7FZM9_9PROT</name>
<dbReference type="EMBL" id="FNAP01000013">
    <property type="protein sequence ID" value="SDE81312.1"/>
    <property type="molecule type" value="Genomic_DNA"/>
</dbReference>
<feature type="region of interest" description="Disordered" evidence="1">
    <location>
        <begin position="622"/>
        <end position="653"/>
    </location>
</feature>
<dbReference type="STRING" id="69960.SAMN05421720_11313"/>
<dbReference type="AlphaFoldDB" id="A0A1G7FZM9"/>
<dbReference type="PANTHER" id="PTHR30105">
    <property type="entry name" value="UNCHARACTERIZED YIBQ-RELATED"/>
    <property type="match status" value="1"/>
</dbReference>
<feature type="region of interest" description="Disordered" evidence="1">
    <location>
        <begin position="1"/>
        <end position="76"/>
    </location>
</feature>
<gene>
    <name evidence="2" type="ORF">SAMN05421720_11313</name>
</gene>
<evidence type="ECO:0000256" key="1">
    <source>
        <dbReference type="SAM" id="MobiDB-lite"/>
    </source>
</evidence>
<dbReference type="GO" id="GO:0005975">
    <property type="term" value="P:carbohydrate metabolic process"/>
    <property type="evidence" value="ECO:0007669"/>
    <property type="project" value="InterPro"/>
</dbReference>
<proteinExistence type="predicted"/>
<feature type="compositionally biased region" description="Polar residues" evidence="1">
    <location>
        <begin position="205"/>
        <end position="217"/>
    </location>
</feature>
<evidence type="ECO:0000313" key="2">
    <source>
        <dbReference type="EMBL" id="SDE81312.1"/>
    </source>
</evidence>
<feature type="region of interest" description="Disordered" evidence="1">
    <location>
        <begin position="167"/>
        <end position="297"/>
    </location>
</feature>
<feature type="compositionally biased region" description="Acidic residues" evidence="1">
    <location>
        <begin position="24"/>
        <end position="34"/>
    </location>
</feature>
<reference evidence="2 3" key="1">
    <citation type="submission" date="2016-10" db="EMBL/GenBank/DDBJ databases">
        <authorList>
            <person name="de Groot N.N."/>
        </authorList>
    </citation>
    <scope>NUCLEOTIDE SEQUENCE [LARGE SCALE GENOMIC DNA]</scope>
    <source>
        <strain evidence="2 3">ATCC 700224</strain>
    </source>
</reference>
<evidence type="ECO:0000313" key="3">
    <source>
        <dbReference type="Proteomes" id="UP000199412"/>
    </source>
</evidence>
<feature type="region of interest" description="Disordered" evidence="1">
    <location>
        <begin position="310"/>
        <end position="386"/>
    </location>
</feature>
<dbReference type="OrthoDB" id="9784811at2"/>
<sequence>MKLPGMARGHGRKRSNDPLGDPFEGIDLDSDPADDAAPSRGGRSAIVGAPDVDDDFGLPPAEPPDSASGLVARLFGNRPDGGGHDFRGFEDLDGSPLRDRQGGWQRPAMIVAGLAIVGGIGAWAYSSGGLDGLLGSDDTVTADAPDQGGDTDKTVQVVAPDRVVMALPPLTTPSSSENQPPVVADPTAATDRSPNRRPWLDGASDDSSPTEAASTDATPDGHGMADTADSHETETPPPTDHGTQTAENAHQQTDDPAGTAHDGGPDTHAESPTQMADAGHDTPGQTASPSGDHDHQTDGVRARVDLAAPDIDLPDVPGLMPVPDGVAPMAEPDAPNRLRESPPVPSYDQLAQADGTRGYPLASAPKRDLVETGPYGPVPRVGPDGTPPWQAYAARDQAPPELPRVAIVVHGLGMMTDSLQAAVMRLPPAVTLSFAPYADALPEKMQVARQAGHEVLLDLPTEGAAFPAQDPGPLGMLSVLPTDETRDRLDQLLAKGIGYVGLLATAPGRFTNAPEPMEAVLSRIREAGLVYLHQGEARALAANHRVLPPLRAVDVVIDQRGFAESIDARLAYLERVALARGSSIGIMTASPLAFVRLRAWATDLRARGVALAPLSAVIERGGGEHDASGGGGAARNETPAGSATHAADAADHG</sequence>
<dbReference type="RefSeq" id="WP_092787506.1">
    <property type="nucleotide sequence ID" value="NZ_FNAP01000013.1"/>
</dbReference>
<dbReference type="PANTHER" id="PTHR30105:SF2">
    <property type="entry name" value="DIVERGENT POLYSACCHARIDE DEACETYLASE SUPERFAMILY"/>
    <property type="match status" value="1"/>
</dbReference>
<protein>
    <submittedName>
        <fullName evidence="2">Uncharacterized conserved protein YibQ, putative polysaccharide deacetylase 2 family</fullName>
    </submittedName>
</protein>
<dbReference type="InterPro" id="IPR006837">
    <property type="entry name" value="Divergent_DAC"/>
</dbReference>
<feature type="compositionally biased region" description="Polar residues" evidence="1">
    <location>
        <begin position="241"/>
        <end position="251"/>
    </location>
</feature>
<dbReference type="Proteomes" id="UP000199412">
    <property type="component" value="Unassembled WGS sequence"/>
</dbReference>
<dbReference type="Pfam" id="PF04748">
    <property type="entry name" value="Polysacc_deac_2"/>
    <property type="match status" value="1"/>
</dbReference>
<dbReference type="SUPFAM" id="SSF88713">
    <property type="entry name" value="Glycoside hydrolase/deacetylase"/>
    <property type="match status" value="1"/>
</dbReference>
<keyword evidence="3" id="KW-1185">Reference proteome</keyword>
<dbReference type="Gene3D" id="3.20.20.370">
    <property type="entry name" value="Glycoside hydrolase/deacetylase"/>
    <property type="match status" value="1"/>
</dbReference>
<organism evidence="2 3">
    <name type="scientific">Rhodospira trueperi</name>
    <dbReference type="NCBI Taxonomy" id="69960"/>
    <lineage>
        <taxon>Bacteria</taxon>
        <taxon>Pseudomonadati</taxon>
        <taxon>Pseudomonadota</taxon>
        <taxon>Alphaproteobacteria</taxon>
        <taxon>Rhodospirillales</taxon>
        <taxon>Rhodospirillaceae</taxon>
        <taxon>Rhodospira</taxon>
    </lineage>
</organism>
<dbReference type="InterPro" id="IPR011330">
    <property type="entry name" value="Glyco_hydro/deAcase_b/a-brl"/>
</dbReference>
<accession>A0A1G7FZM9</accession>